<dbReference type="InterPro" id="IPR023582">
    <property type="entry name" value="Impact"/>
</dbReference>
<comment type="similarity">
    <text evidence="1">Belongs to the IMPACT family.</text>
</comment>
<dbReference type="InterPro" id="IPR036956">
    <property type="entry name" value="Impact_N_sf"/>
</dbReference>
<dbReference type="RefSeq" id="WP_222199644.1">
    <property type="nucleotide sequence ID" value="NZ_JAIMFO010000007.1"/>
</dbReference>
<evidence type="ECO:0000259" key="3">
    <source>
        <dbReference type="Pfam" id="PF09186"/>
    </source>
</evidence>
<name>A0ABS7MKM3_9ACTN</name>
<evidence type="ECO:0000313" key="5">
    <source>
        <dbReference type="Proteomes" id="UP000700908"/>
    </source>
</evidence>
<dbReference type="Gene3D" id="3.30.70.240">
    <property type="match status" value="1"/>
</dbReference>
<evidence type="ECO:0000259" key="2">
    <source>
        <dbReference type="Pfam" id="PF01205"/>
    </source>
</evidence>
<dbReference type="InterPro" id="IPR015269">
    <property type="entry name" value="UPF0029_Impact_C"/>
</dbReference>
<dbReference type="SUPFAM" id="SSF54980">
    <property type="entry name" value="EF-G C-terminal domain-like"/>
    <property type="match status" value="1"/>
</dbReference>
<dbReference type="Pfam" id="PF01205">
    <property type="entry name" value="Impact_N"/>
    <property type="match status" value="1"/>
</dbReference>
<dbReference type="Proteomes" id="UP000700908">
    <property type="component" value="Unassembled WGS sequence"/>
</dbReference>
<dbReference type="PANTHER" id="PTHR16301">
    <property type="entry name" value="IMPACT-RELATED"/>
    <property type="match status" value="1"/>
</dbReference>
<evidence type="ECO:0000313" key="4">
    <source>
        <dbReference type="EMBL" id="MBY4797921.1"/>
    </source>
</evidence>
<keyword evidence="5" id="KW-1185">Reference proteome</keyword>
<protein>
    <submittedName>
        <fullName evidence="4">YigZ family protein</fullName>
    </submittedName>
</protein>
<comment type="caution">
    <text evidence="4">The sequence shown here is derived from an EMBL/GenBank/DDBJ whole genome shotgun (WGS) entry which is preliminary data.</text>
</comment>
<feature type="domain" description="Impact N-terminal" evidence="2">
    <location>
        <begin position="20"/>
        <end position="123"/>
    </location>
</feature>
<gene>
    <name evidence="4" type="ORF">K6V98_06110</name>
</gene>
<dbReference type="SUPFAM" id="SSF54211">
    <property type="entry name" value="Ribosomal protein S5 domain 2-like"/>
    <property type="match status" value="1"/>
</dbReference>
<dbReference type="PANTHER" id="PTHR16301:SF20">
    <property type="entry name" value="IMPACT FAMILY MEMBER YIGZ"/>
    <property type="match status" value="1"/>
</dbReference>
<reference evidence="4 5" key="1">
    <citation type="submission" date="2021-08" db="EMBL/GenBank/DDBJ databases">
        <title>Collinsella faecalis sp. nov. isolated from swine faeces.</title>
        <authorList>
            <person name="Oh B.S."/>
            <person name="Lee J.H."/>
        </authorList>
    </citation>
    <scope>NUCLEOTIDE SEQUENCE [LARGE SCALE GENOMIC DNA]</scope>
    <source>
        <strain evidence="4 5">AGMB00827</strain>
    </source>
</reference>
<proteinExistence type="inferred from homology"/>
<dbReference type="Gene3D" id="3.30.230.30">
    <property type="entry name" value="Impact, N-terminal domain"/>
    <property type="match status" value="1"/>
</dbReference>
<organism evidence="4 5">
    <name type="scientific">Collinsella ureilytica</name>
    <dbReference type="NCBI Taxonomy" id="2869515"/>
    <lineage>
        <taxon>Bacteria</taxon>
        <taxon>Bacillati</taxon>
        <taxon>Actinomycetota</taxon>
        <taxon>Coriobacteriia</taxon>
        <taxon>Coriobacteriales</taxon>
        <taxon>Coriobacteriaceae</taxon>
        <taxon>Collinsella</taxon>
    </lineage>
</organism>
<dbReference type="InterPro" id="IPR001498">
    <property type="entry name" value="Impact_N"/>
</dbReference>
<dbReference type="EMBL" id="JAIMFO010000007">
    <property type="protein sequence ID" value="MBY4797921.1"/>
    <property type="molecule type" value="Genomic_DNA"/>
</dbReference>
<evidence type="ECO:0000256" key="1">
    <source>
        <dbReference type="ARBA" id="ARBA00007665"/>
    </source>
</evidence>
<feature type="domain" description="UPF0029" evidence="3">
    <location>
        <begin position="143"/>
        <end position="197"/>
    </location>
</feature>
<dbReference type="InterPro" id="IPR020568">
    <property type="entry name" value="Ribosomal_Su5_D2-typ_SF"/>
</dbReference>
<sequence length="211" mass="23052">MEAYKTLRPGTRVCAELQDRRSRFIAEIAHVSSEEEAAAHLAGLRSAHHAARHHVPAWILADGTERASDDGEPQRTSGMPTLEVLRGYGLRDISCVTVRYFGGVLLGPGGLVRAYAGAARAAIEQAESEQMIIEMCPVAPVALTLEYADHARVLDLVERLGGKVVRTDYSDKVQAHLHFHAGHEQAFLMALREALAGNEQAQVEPVCFTEF</sequence>
<dbReference type="Pfam" id="PF09186">
    <property type="entry name" value="DUF1949"/>
    <property type="match status" value="1"/>
</dbReference>
<accession>A0ABS7MKM3</accession>
<dbReference type="InterPro" id="IPR035647">
    <property type="entry name" value="EFG_III/V"/>
</dbReference>